<dbReference type="EMBL" id="JACSPN010000017">
    <property type="protein sequence ID" value="MBE7701258.1"/>
    <property type="molecule type" value="Genomic_DNA"/>
</dbReference>
<feature type="coiled-coil region" evidence="1">
    <location>
        <begin position="16"/>
        <end position="46"/>
    </location>
</feature>
<dbReference type="AlphaFoldDB" id="A0A9D5YZ13"/>
<evidence type="ECO:0000313" key="3">
    <source>
        <dbReference type="EMBL" id="MBE7701258.1"/>
    </source>
</evidence>
<keyword evidence="4" id="KW-1185">Reference proteome</keyword>
<proteinExistence type="predicted"/>
<reference evidence="3 4" key="1">
    <citation type="submission" date="2020-08" db="EMBL/GenBank/DDBJ databases">
        <title>A Genomic Blueprint of the Chicken Gut Microbiome.</title>
        <authorList>
            <person name="Gilroy R."/>
            <person name="Ravi A."/>
            <person name="Getino M."/>
            <person name="Pursley I."/>
            <person name="Horton D.L."/>
            <person name="Alikhan N.-F."/>
            <person name="Baker D."/>
            <person name="Gharbi K."/>
            <person name="Hall N."/>
            <person name="Watson M."/>
            <person name="Adriaenssens E.M."/>
            <person name="Foster-Nyarko E."/>
            <person name="Jarju S."/>
            <person name="Secka A."/>
            <person name="Antonio M."/>
            <person name="Oren A."/>
            <person name="Chaudhuri R."/>
            <person name="La Ragione R.M."/>
            <person name="Hildebrand F."/>
            <person name="Pallen M.J."/>
        </authorList>
    </citation>
    <scope>NUCLEOTIDE SEQUENCE [LARGE SCALE GENOMIC DNA]</scope>
    <source>
        <strain evidence="3 4">Sa1BUA8</strain>
    </source>
</reference>
<protein>
    <recommendedName>
        <fullName evidence="5">Phage portal protein</fullName>
    </recommendedName>
</protein>
<accession>A0A9D5YZ13</accession>
<comment type="caution">
    <text evidence="3">The sequence shown here is derived from an EMBL/GenBank/DDBJ whole genome shotgun (WGS) entry which is preliminary data.</text>
</comment>
<evidence type="ECO:0000256" key="1">
    <source>
        <dbReference type="SAM" id="Coils"/>
    </source>
</evidence>
<dbReference type="RefSeq" id="WP_193720517.1">
    <property type="nucleotide sequence ID" value="NZ_JACSPN010000017.1"/>
</dbReference>
<sequence>MLRIRQILGIQESPVVTAALDRARAAENQAEQLAESMADLQRALDDPGWDSLIRGGDREFNREGLRRAAQAARVMAVANPLIKRGLGIRQAYVWGQGVQIQARATGKNDTNKAEQDVNAVVQAFLDDPGNRAAFTGDQAQEESERVLGTDGNFFLACFTSPLTGFVQVRSIPFDEIVETITNPDDLDDPWYYKREWVQRELTLDGKQTETTKTEYYPALGYAGRTRHKWIDGYKVNLDTPIHHTSVNRLDGWQFGIGDAYAALPWARLYKDFLSDWAVLVKSLSQFAWKVTTKGSKAQTARAALRRRPGGPDVPGNENNTGATAVLGQDASLEAIPKTGATIDSESGRPLAAMIAAALGIPVTTLMADPGQTGARAVAETLNLPTRLEMTQRRSLWEETYRSILQYVITQAVKAPRGPLQGVITRDPFSRREVIVLTGDTDTTIEFDWPPLDEVPLNVIIEAIAKADSTKTLPPVQIAKLLLAALGVKDADEIIDDLTDDDGNWLDPYATVGQAVGDAATAAFRRGVDPSEAVR</sequence>
<evidence type="ECO:0000256" key="2">
    <source>
        <dbReference type="SAM" id="MobiDB-lite"/>
    </source>
</evidence>
<name>A0A9D5YZ13_9CELL</name>
<organism evidence="3 4">
    <name type="scientific">Oerskovia douganii</name>
    <dbReference type="NCBI Taxonomy" id="2762210"/>
    <lineage>
        <taxon>Bacteria</taxon>
        <taxon>Bacillati</taxon>
        <taxon>Actinomycetota</taxon>
        <taxon>Actinomycetes</taxon>
        <taxon>Micrococcales</taxon>
        <taxon>Cellulomonadaceae</taxon>
        <taxon>Oerskovia</taxon>
    </lineage>
</organism>
<keyword evidence="1" id="KW-0175">Coiled coil</keyword>
<feature type="region of interest" description="Disordered" evidence="2">
    <location>
        <begin position="298"/>
        <end position="322"/>
    </location>
</feature>
<dbReference type="Proteomes" id="UP000822993">
    <property type="component" value="Unassembled WGS sequence"/>
</dbReference>
<gene>
    <name evidence="3" type="ORF">H9623_13235</name>
</gene>
<evidence type="ECO:0000313" key="4">
    <source>
        <dbReference type="Proteomes" id="UP000822993"/>
    </source>
</evidence>
<evidence type="ECO:0008006" key="5">
    <source>
        <dbReference type="Google" id="ProtNLM"/>
    </source>
</evidence>